<comment type="caution">
    <text evidence="2">The sequence shown here is derived from an EMBL/GenBank/DDBJ whole genome shotgun (WGS) entry which is preliminary data.</text>
</comment>
<proteinExistence type="predicted"/>
<feature type="transmembrane region" description="Helical" evidence="1">
    <location>
        <begin position="181"/>
        <end position="200"/>
    </location>
</feature>
<feature type="transmembrane region" description="Helical" evidence="1">
    <location>
        <begin position="59"/>
        <end position="81"/>
    </location>
</feature>
<dbReference type="AlphaFoldDB" id="X1DXM8"/>
<keyword evidence="1" id="KW-1133">Transmembrane helix</keyword>
<gene>
    <name evidence="2" type="ORF">S03H2_00239</name>
</gene>
<evidence type="ECO:0008006" key="3">
    <source>
        <dbReference type="Google" id="ProtNLM"/>
    </source>
</evidence>
<reference evidence="2" key="1">
    <citation type="journal article" date="2014" name="Front. Microbiol.">
        <title>High frequency of phylogenetically diverse reductive dehalogenase-homologous genes in deep subseafloor sedimentary metagenomes.</title>
        <authorList>
            <person name="Kawai M."/>
            <person name="Futagami T."/>
            <person name="Toyoda A."/>
            <person name="Takaki Y."/>
            <person name="Nishi S."/>
            <person name="Hori S."/>
            <person name="Arai W."/>
            <person name="Tsubouchi T."/>
            <person name="Morono Y."/>
            <person name="Uchiyama I."/>
            <person name="Ito T."/>
            <person name="Fujiyama A."/>
            <person name="Inagaki F."/>
            <person name="Takami H."/>
        </authorList>
    </citation>
    <scope>NUCLEOTIDE SEQUENCE</scope>
    <source>
        <strain evidence="2">Expedition CK06-06</strain>
    </source>
</reference>
<keyword evidence="1" id="KW-0812">Transmembrane</keyword>
<feature type="transmembrane region" description="Helical" evidence="1">
    <location>
        <begin position="31"/>
        <end position="53"/>
    </location>
</feature>
<dbReference type="EMBL" id="BARU01000029">
    <property type="protein sequence ID" value="GAH25786.1"/>
    <property type="molecule type" value="Genomic_DNA"/>
</dbReference>
<name>X1DXM8_9ZZZZ</name>
<accession>X1DXM8</accession>
<evidence type="ECO:0000313" key="2">
    <source>
        <dbReference type="EMBL" id="GAH25786.1"/>
    </source>
</evidence>
<keyword evidence="1" id="KW-0472">Membrane</keyword>
<evidence type="ECO:0000256" key="1">
    <source>
        <dbReference type="SAM" id="Phobius"/>
    </source>
</evidence>
<organism evidence="2">
    <name type="scientific">marine sediment metagenome</name>
    <dbReference type="NCBI Taxonomy" id="412755"/>
    <lineage>
        <taxon>unclassified sequences</taxon>
        <taxon>metagenomes</taxon>
        <taxon>ecological metagenomes</taxon>
    </lineage>
</organism>
<protein>
    <recommendedName>
        <fullName evidence="3">VIT family protein</fullName>
    </recommendedName>
</protein>
<feature type="transmembrane region" description="Helical" evidence="1">
    <location>
        <begin position="150"/>
        <end position="169"/>
    </location>
</feature>
<sequence length="201" mass="22067">MNRIKKSLLTYVDRVKTYNRIANITKILRRYFAINGFDGVITSIGVLVGNYIIKVTEYTHVIIAGAAICISLGVSGVWSAYNSETAERRKELDDLEESTLHNLDETIISHVQKFAVKLLAAVNGLSPVVMAFIPLTPFLFGKYIPINICYYSGFALAFLILFGIGLFLGKISRSNLVVSGVKMLVAGGFCIVLSLLLKLIG</sequence>
<feature type="transmembrane region" description="Helical" evidence="1">
    <location>
        <begin position="118"/>
        <end position="144"/>
    </location>
</feature>